<gene>
    <name evidence="4" type="ORF">F7231_22595</name>
</gene>
<evidence type="ECO:0000313" key="5">
    <source>
        <dbReference type="Proteomes" id="UP000606008"/>
    </source>
</evidence>
<dbReference type="PANTHER" id="PTHR43037">
    <property type="entry name" value="UNNAMED PRODUCT-RELATED"/>
    <property type="match status" value="1"/>
</dbReference>
<dbReference type="Pfam" id="PF02230">
    <property type="entry name" value="Abhydrolase_2"/>
    <property type="match status" value="1"/>
</dbReference>
<feature type="signal peptide" evidence="2">
    <location>
        <begin position="1"/>
        <end position="23"/>
    </location>
</feature>
<dbReference type="InterPro" id="IPR029058">
    <property type="entry name" value="AB_hydrolase_fold"/>
</dbReference>
<dbReference type="InterPro" id="IPR050955">
    <property type="entry name" value="Plant_Biomass_Hydrol_Est"/>
</dbReference>
<dbReference type="EMBL" id="WAEL01000009">
    <property type="protein sequence ID" value="NID12978.1"/>
    <property type="molecule type" value="Genomic_DNA"/>
</dbReference>
<dbReference type="SUPFAM" id="SSF53474">
    <property type="entry name" value="alpha/beta-Hydrolases"/>
    <property type="match status" value="1"/>
</dbReference>
<protein>
    <submittedName>
        <fullName evidence="4">Phospholipase</fullName>
    </submittedName>
</protein>
<accession>A0ABX0QQX5</accession>
<reference evidence="5" key="1">
    <citation type="submission" date="2019-09" db="EMBL/GenBank/DDBJ databases">
        <authorList>
            <person name="Jung D.-H."/>
        </authorList>
    </citation>
    <scope>NUCLEOTIDE SEQUENCE [LARGE SCALE GENOMIC DNA]</scope>
    <source>
        <strain evidence="5">JA-25</strain>
    </source>
</reference>
<dbReference type="InterPro" id="IPR003140">
    <property type="entry name" value="PLipase/COase/thioEstase"/>
</dbReference>
<evidence type="ECO:0000256" key="2">
    <source>
        <dbReference type="SAM" id="SignalP"/>
    </source>
</evidence>
<feature type="chain" id="PRO_5045106563" evidence="2">
    <location>
        <begin position="24"/>
        <end position="232"/>
    </location>
</feature>
<feature type="domain" description="Phospholipase/carboxylesterase/thioesterase" evidence="3">
    <location>
        <begin position="116"/>
        <end position="216"/>
    </location>
</feature>
<keyword evidence="5" id="KW-1185">Reference proteome</keyword>
<evidence type="ECO:0000259" key="3">
    <source>
        <dbReference type="Pfam" id="PF02230"/>
    </source>
</evidence>
<proteinExistence type="predicted"/>
<evidence type="ECO:0000256" key="1">
    <source>
        <dbReference type="ARBA" id="ARBA00022729"/>
    </source>
</evidence>
<dbReference type="Gene3D" id="3.40.50.1820">
    <property type="entry name" value="alpha/beta hydrolase"/>
    <property type="match status" value="1"/>
</dbReference>
<dbReference type="Proteomes" id="UP000606008">
    <property type="component" value="Unassembled WGS sequence"/>
</dbReference>
<organism evidence="4 5">
    <name type="scientific">Fibrivirga algicola</name>
    <dbReference type="NCBI Taxonomy" id="2950420"/>
    <lineage>
        <taxon>Bacteria</taxon>
        <taxon>Pseudomonadati</taxon>
        <taxon>Bacteroidota</taxon>
        <taxon>Cytophagia</taxon>
        <taxon>Cytophagales</taxon>
        <taxon>Spirosomataceae</taxon>
        <taxon>Fibrivirga</taxon>
    </lineage>
</organism>
<sequence>MRPVIFTCLSGFFLLLCNGLTVAQPAQKSKPQVRYDYLLHVPNSYGKSQKAYPLIIYLHGGSHRGNDLTKLKQYGPPHALIKGRQINALIASPQCPEGKYWSTENWFDSLYAELTQTYRIDPKRIYLTGVSMGGYGTWQTAVAYPTTFAAIAPLCGGCDDSTQICQIKNVPVWAFHGTADDVIPIDESARLVRRLAACRGNVRFSKLANKGHDILYVYEKKAIYRWLLKHRR</sequence>
<name>A0ABX0QQX5_9BACT</name>
<dbReference type="PANTHER" id="PTHR43037:SF1">
    <property type="entry name" value="BLL1128 PROTEIN"/>
    <property type="match status" value="1"/>
</dbReference>
<keyword evidence="1 2" id="KW-0732">Signal</keyword>
<comment type="caution">
    <text evidence="4">The sequence shown here is derived from an EMBL/GenBank/DDBJ whole genome shotgun (WGS) entry which is preliminary data.</text>
</comment>
<evidence type="ECO:0000313" key="4">
    <source>
        <dbReference type="EMBL" id="NID12978.1"/>
    </source>
</evidence>
<reference evidence="5" key="2">
    <citation type="submission" date="2023-07" db="EMBL/GenBank/DDBJ databases">
        <authorList>
            <person name="Jung D.-H."/>
        </authorList>
    </citation>
    <scope>NUCLEOTIDE SEQUENCE [LARGE SCALE GENOMIC DNA]</scope>
    <source>
        <strain evidence="5">JA-25</strain>
    </source>
</reference>
<dbReference type="RefSeq" id="WP_085414208.1">
    <property type="nucleotide sequence ID" value="NZ_WAEL01000009.1"/>
</dbReference>